<dbReference type="Proteomes" id="UP000070456">
    <property type="component" value="Unassembled WGS sequence"/>
</dbReference>
<dbReference type="InterPro" id="IPR004968">
    <property type="entry name" value="DNA_primase/NTPase_C"/>
</dbReference>
<dbReference type="Gene3D" id="3.40.50.300">
    <property type="entry name" value="P-loop containing nucleotide triphosphate hydrolases"/>
    <property type="match status" value="1"/>
</dbReference>
<feature type="domain" description="SF3 helicase" evidence="5">
    <location>
        <begin position="352"/>
        <end position="510"/>
    </location>
</feature>
<evidence type="ECO:0000256" key="4">
    <source>
        <dbReference type="ARBA" id="ARBA00022840"/>
    </source>
</evidence>
<dbReference type="Pfam" id="PF08706">
    <property type="entry name" value="D5_N"/>
    <property type="match status" value="1"/>
</dbReference>
<dbReference type="STRING" id="520762.AN619_15970"/>
<evidence type="ECO:0000313" key="7">
    <source>
        <dbReference type="Proteomes" id="UP000070456"/>
    </source>
</evidence>
<dbReference type="EMBL" id="LOEE01000032">
    <property type="protein sequence ID" value="KXG75601.1"/>
    <property type="molecule type" value="Genomic_DNA"/>
</dbReference>
<dbReference type="InterPro" id="IPR014818">
    <property type="entry name" value="Phage/plasmid_primase_P4_C"/>
</dbReference>
<dbReference type="RefSeq" id="WP_068556195.1">
    <property type="nucleotide sequence ID" value="NZ_LOEE01000032.1"/>
</dbReference>
<dbReference type="GO" id="GO:0005524">
    <property type="term" value="F:ATP binding"/>
    <property type="evidence" value="ECO:0007669"/>
    <property type="project" value="UniProtKB-KW"/>
</dbReference>
<dbReference type="PANTHER" id="PTHR35372:SF2">
    <property type="entry name" value="SF3 HELICASE DOMAIN-CONTAINING PROTEIN"/>
    <property type="match status" value="1"/>
</dbReference>
<keyword evidence="3" id="KW-0347">Helicase</keyword>
<evidence type="ECO:0000259" key="5">
    <source>
        <dbReference type="PROSITE" id="PS51206"/>
    </source>
</evidence>
<keyword evidence="7" id="KW-1185">Reference proteome</keyword>
<dbReference type="PANTHER" id="PTHR35372">
    <property type="entry name" value="ATP BINDING PROTEIN-RELATED"/>
    <property type="match status" value="1"/>
</dbReference>
<organism evidence="6 7">
    <name type="scientific">Thermotalea metallivorans</name>
    <dbReference type="NCBI Taxonomy" id="520762"/>
    <lineage>
        <taxon>Bacteria</taxon>
        <taxon>Bacillati</taxon>
        <taxon>Bacillota</taxon>
        <taxon>Clostridia</taxon>
        <taxon>Peptostreptococcales</taxon>
        <taxon>Thermotaleaceae</taxon>
        <taxon>Thermotalea</taxon>
    </lineage>
</organism>
<dbReference type="InterPro" id="IPR006500">
    <property type="entry name" value="Helicase_put_C_phage/plasmid"/>
</dbReference>
<proteinExistence type="predicted"/>
<gene>
    <name evidence="6" type="ORF">AN619_15970</name>
</gene>
<dbReference type="SMART" id="SM00885">
    <property type="entry name" value="D5_N"/>
    <property type="match status" value="1"/>
</dbReference>
<dbReference type="OrthoDB" id="9763644at2"/>
<keyword evidence="1" id="KW-0547">Nucleotide-binding</keyword>
<dbReference type="Pfam" id="PF03288">
    <property type="entry name" value="Pox_D5"/>
    <property type="match status" value="1"/>
</dbReference>
<dbReference type="InterPro" id="IPR014015">
    <property type="entry name" value="Helicase_SF3_DNA-vir"/>
</dbReference>
<dbReference type="PROSITE" id="PS51206">
    <property type="entry name" value="SF3_HELICASE_1"/>
    <property type="match status" value="1"/>
</dbReference>
<dbReference type="NCBIfam" id="TIGR01613">
    <property type="entry name" value="primase_Cterm"/>
    <property type="match status" value="1"/>
</dbReference>
<dbReference type="AlphaFoldDB" id="A0A140L4X6"/>
<dbReference type="GO" id="GO:0004386">
    <property type="term" value="F:helicase activity"/>
    <property type="evidence" value="ECO:0007669"/>
    <property type="project" value="UniProtKB-KW"/>
</dbReference>
<reference evidence="6 7" key="1">
    <citation type="submission" date="2015-12" db="EMBL/GenBank/DDBJ databases">
        <title>Draft genome sequence of the thermoanaerobe Thermotalea metallivorans, an isolate from the runoff channel of the Great Artesian Basin, Australia.</title>
        <authorList>
            <person name="Patel B.K."/>
        </authorList>
    </citation>
    <scope>NUCLEOTIDE SEQUENCE [LARGE SCALE GENOMIC DNA]</scope>
    <source>
        <strain evidence="6 7">B2-1</strain>
    </source>
</reference>
<name>A0A140L4X6_9FIRM</name>
<dbReference type="Pfam" id="PF19263">
    <property type="entry name" value="DUF5906"/>
    <property type="match status" value="1"/>
</dbReference>
<evidence type="ECO:0000256" key="1">
    <source>
        <dbReference type="ARBA" id="ARBA00022741"/>
    </source>
</evidence>
<keyword evidence="4" id="KW-0067">ATP-binding</keyword>
<evidence type="ECO:0000256" key="3">
    <source>
        <dbReference type="ARBA" id="ARBA00022806"/>
    </source>
</evidence>
<evidence type="ECO:0000313" key="6">
    <source>
        <dbReference type="EMBL" id="KXG75601.1"/>
    </source>
</evidence>
<dbReference type="PATRIC" id="fig|520762.4.peg.1772"/>
<dbReference type="InterPro" id="IPR027417">
    <property type="entry name" value="P-loop_NTPase"/>
</dbReference>
<protein>
    <recommendedName>
        <fullName evidence="5">SF3 helicase domain-containing protein</fullName>
    </recommendedName>
</protein>
<dbReference type="InterPro" id="IPR045455">
    <property type="entry name" value="NrS-1_pol-like_helicase"/>
</dbReference>
<dbReference type="SUPFAM" id="SSF52540">
    <property type="entry name" value="P-loop containing nucleoside triphosphate hydrolases"/>
    <property type="match status" value="1"/>
</dbReference>
<dbReference type="GO" id="GO:0016787">
    <property type="term" value="F:hydrolase activity"/>
    <property type="evidence" value="ECO:0007669"/>
    <property type="project" value="UniProtKB-KW"/>
</dbReference>
<comment type="caution">
    <text evidence="6">The sequence shown here is derived from an EMBL/GenBank/DDBJ whole genome shotgun (WGS) entry which is preliminary data.</text>
</comment>
<sequence>MQLFKGYVPTKEKQCLIKFKGKSTEELYSIEQVQSLPEFAGILGDETILIDIDDFESSEVIFKIVKALKLKCRVYKTSRGKHFLFKNKGVTTNKTKCKLAIGLTADIKLGIRNSYSILKFNNKNREILYDTPEDKIQELPKWMTPVRTSFEFLDMEAGDGRNQALFNYILTLQSADFTVEEARETIRLINSYVLKVPLKDSELDVVLRDDAFKKPIFFKGTTFLFDKFATYIKNNNHIIKINNQLHIYKDGVYVSNDKLINNTMLTHIPQLSRAKRNEVMSYLDDLIIENTPTSEANLIAFRNGVYNIRDDSFVPFSPDIIITNKINWDYNPAAYSELVDKTLNKIACNDGNIRKLLEEILGAVMYRSNTLAGGKAFILLGEKNNGKSTFLDMVKTMLGDENIASLDLKELGDRFKTAELFGKLANIGDDIGDEFIANAAVFKKLVTGERVSVERKGKDPFEYENYAKLLFSANNIPRMGKGRDTGAILRRLVIIPFDARFSNDDPDYTPGIKYELREQECVEYMILLGIEGLKRVLKNKAYTKSEKVEKELDEYEVTNNPVLGFIQECNIEEFQIENEPTSKVYEHYCTYCTKNGFQAVSNIEFSKQINRHLNFRIKVTKVNGKSTRIFISND</sequence>
<keyword evidence="2" id="KW-0378">Hydrolase</keyword>
<dbReference type="InterPro" id="IPR051620">
    <property type="entry name" value="ORF904-like_C"/>
</dbReference>
<evidence type="ECO:0000256" key="2">
    <source>
        <dbReference type="ARBA" id="ARBA00022801"/>
    </source>
</evidence>
<accession>A0A140L4X6</accession>